<dbReference type="RefSeq" id="WP_025614085.1">
    <property type="nucleotide sequence ID" value="NZ_CANLMK010000004.1"/>
</dbReference>
<organism evidence="1 2">
    <name type="scientific">Cellulophaga baltica</name>
    <dbReference type="NCBI Taxonomy" id="76594"/>
    <lineage>
        <taxon>Bacteria</taxon>
        <taxon>Pseudomonadati</taxon>
        <taxon>Bacteroidota</taxon>
        <taxon>Flavobacteriia</taxon>
        <taxon>Flavobacteriales</taxon>
        <taxon>Flavobacteriaceae</taxon>
        <taxon>Cellulophaga</taxon>
    </lineage>
</organism>
<accession>A0A1G7EA29</accession>
<reference evidence="2" key="1">
    <citation type="submission" date="2016-10" db="EMBL/GenBank/DDBJ databases">
        <authorList>
            <person name="Varghese N."/>
            <person name="Submissions S."/>
        </authorList>
    </citation>
    <scope>NUCLEOTIDE SEQUENCE [LARGE SCALE GENOMIC DNA]</scope>
    <source>
        <strain evidence="2">DSM 24729</strain>
    </source>
</reference>
<proteinExistence type="predicted"/>
<evidence type="ECO:0000313" key="1">
    <source>
        <dbReference type="EMBL" id="SDE60528.1"/>
    </source>
</evidence>
<gene>
    <name evidence="1" type="ORF">SAMN04487992_102194</name>
</gene>
<dbReference type="eggNOG" id="ENOG50311BK">
    <property type="taxonomic scope" value="Bacteria"/>
</dbReference>
<dbReference type="PROSITE" id="PS51257">
    <property type="entry name" value="PROKAR_LIPOPROTEIN"/>
    <property type="match status" value="1"/>
</dbReference>
<name>A0A1G7EA29_9FLAO</name>
<sequence>MKKLFWSLILVFTVMSCSSDKDDSSTDNISDQTLTGTVEGKAFTVQGGKAFFRSSTSTEEITIYLTNENFGCDSDIFDYTLTVNTSVPNMVGVYTDVNIVTQDGNNTPFNNLTETIVEITAVSDTEISGKMKLNKEGSEAFPESIFEGAFTVSICE</sequence>
<evidence type="ECO:0000313" key="2">
    <source>
        <dbReference type="Proteomes" id="UP000182114"/>
    </source>
</evidence>
<dbReference type="EMBL" id="FNBD01000002">
    <property type="protein sequence ID" value="SDE60528.1"/>
    <property type="molecule type" value="Genomic_DNA"/>
</dbReference>
<dbReference type="GeneID" id="78059223"/>
<protein>
    <submittedName>
        <fullName evidence="1">Uncharacterized protein</fullName>
    </submittedName>
</protein>
<dbReference type="Proteomes" id="UP000182114">
    <property type="component" value="Unassembled WGS sequence"/>
</dbReference>
<keyword evidence="2" id="KW-1185">Reference proteome</keyword>
<dbReference type="AlphaFoldDB" id="A0A1G7EA29"/>